<keyword evidence="1" id="KW-1133">Transmembrane helix</keyword>
<accession>A0ABW4RQJ3</accession>
<comment type="caution">
    <text evidence="2">The sequence shown here is derived from an EMBL/GenBank/DDBJ whole genome shotgun (WGS) entry which is preliminary data.</text>
</comment>
<dbReference type="Proteomes" id="UP001597326">
    <property type="component" value="Unassembled WGS sequence"/>
</dbReference>
<dbReference type="RefSeq" id="WP_343871663.1">
    <property type="nucleotide sequence ID" value="NZ_BAAAIX010000001.1"/>
</dbReference>
<gene>
    <name evidence="2" type="ORF">ACFSCS_00115</name>
</gene>
<reference evidence="3" key="1">
    <citation type="journal article" date="2019" name="Int. J. Syst. Evol. Microbiol.">
        <title>The Global Catalogue of Microorganisms (GCM) 10K type strain sequencing project: providing services to taxonomists for standard genome sequencing and annotation.</title>
        <authorList>
            <consortium name="The Broad Institute Genomics Platform"/>
            <consortium name="The Broad Institute Genome Sequencing Center for Infectious Disease"/>
            <person name="Wu L."/>
            <person name="Ma J."/>
        </authorList>
    </citation>
    <scope>NUCLEOTIDE SEQUENCE [LARGE SCALE GENOMIC DNA]</scope>
    <source>
        <strain evidence="3">CAIM 431</strain>
    </source>
</reference>
<organism evidence="2 3">
    <name type="scientific">Luteococcus peritonei</name>
    <dbReference type="NCBI Taxonomy" id="88874"/>
    <lineage>
        <taxon>Bacteria</taxon>
        <taxon>Bacillati</taxon>
        <taxon>Actinomycetota</taxon>
        <taxon>Actinomycetes</taxon>
        <taxon>Propionibacteriales</taxon>
        <taxon>Propionibacteriaceae</taxon>
        <taxon>Luteococcus</taxon>
    </lineage>
</organism>
<keyword evidence="1" id="KW-0812">Transmembrane</keyword>
<protein>
    <submittedName>
        <fullName evidence="2">Uncharacterized protein</fullName>
    </submittedName>
</protein>
<proteinExistence type="predicted"/>
<evidence type="ECO:0000313" key="3">
    <source>
        <dbReference type="Proteomes" id="UP001597326"/>
    </source>
</evidence>
<keyword evidence="3" id="KW-1185">Reference proteome</keyword>
<dbReference type="EMBL" id="JBHUFZ010000001">
    <property type="protein sequence ID" value="MFD1888592.1"/>
    <property type="molecule type" value="Genomic_DNA"/>
</dbReference>
<evidence type="ECO:0000313" key="2">
    <source>
        <dbReference type="EMBL" id="MFD1888592.1"/>
    </source>
</evidence>
<feature type="transmembrane region" description="Helical" evidence="1">
    <location>
        <begin position="71"/>
        <end position="92"/>
    </location>
</feature>
<sequence length="103" mass="10913">MRLTGRRAAHLLLALAGLALLVLGVVRVASPDVSCRGVEMHPGDVCHKNGFGQMGTDEVQSYEQRLHSARISQPVVIGTGALVLAFGGALLVQDLRREDAARA</sequence>
<evidence type="ECO:0000256" key="1">
    <source>
        <dbReference type="SAM" id="Phobius"/>
    </source>
</evidence>
<name>A0ABW4RQJ3_9ACTN</name>
<keyword evidence="1" id="KW-0472">Membrane</keyword>